<organism evidence="1 2">
    <name type="scientific">Cavenderia fasciculata</name>
    <name type="common">Slime mold</name>
    <name type="synonym">Dictyostelium fasciculatum</name>
    <dbReference type="NCBI Taxonomy" id="261658"/>
    <lineage>
        <taxon>Eukaryota</taxon>
        <taxon>Amoebozoa</taxon>
        <taxon>Evosea</taxon>
        <taxon>Eumycetozoa</taxon>
        <taxon>Dictyostelia</taxon>
        <taxon>Acytosteliales</taxon>
        <taxon>Cavenderiaceae</taxon>
        <taxon>Cavenderia</taxon>
    </lineage>
</organism>
<evidence type="ECO:0000313" key="2">
    <source>
        <dbReference type="Proteomes" id="UP000007797"/>
    </source>
</evidence>
<sequence>MSTIVFLYVKTDVSTPRQLSTKCLKSGLKEEDEDDNDEDRNRGKLTNNYWLRRVEQSQHVIIETIVIKCMKNGVGLNV</sequence>
<dbReference type="RefSeq" id="XP_004354377.1">
    <property type="nucleotide sequence ID" value="XM_004354325.1"/>
</dbReference>
<gene>
    <name evidence="1" type="ORF">DFA_10477</name>
</gene>
<dbReference type="Proteomes" id="UP000007797">
    <property type="component" value="Unassembled WGS sequence"/>
</dbReference>
<dbReference type="EMBL" id="GL883026">
    <property type="protein sequence ID" value="EGG15635.1"/>
    <property type="molecule type" value="Genomic_DNA"/>
</dbReference>
<protein>
    <submittedName>
        <fullName evidence="1">Uncharacterized protein</fullName>
    </submittedName>
</protein>
<proteinExistence type="predicted"/>
<dbReference type="AlphaFoldDB" id="F4QAB6"/>
<keyword evidence="2" id="KW-1185">Reference proteome</keyword>
<name>F4QAB6_CACFS</name>
<reference evidence="2" key="1">
    <citation type="journal article" date="2011" name="Genome Res.">
        <title>Phylogeny-wide analysis of social amoeba genomes highlights ancient origins for complex intercellular communication.</title>
        <authorList>
            <person name="Heidel A.J."/>
            <person name="Lawal H.M."/>
            <person name="Felder M."/>
            <person name="Schilde C."/>
            <person name="Helps N.R."/>
            <person name="Tunggal B."/>
            <person name="Rivero F."/>
            <person name="John U."/>
            <person name="Schleicher M."/>
            <person name="Eichinger L."/>
            <person name="Platzer M."/>
            <person name="Noegel A.A."/>
            <person name="Schaap P."/>
            <person name="Gloeckner G."/>
        </authorList>
    </citation>
    <scope>NUCLEOTIDE SEQUENCE [LARGE SCALE GENOMIC DNA]</scope>
    <source>
        <strain evidence="2">SH3</strain>
    </source>
</reference>
<dbReference type="GeneID" id="14867239"/>
<accession>F4QAB6</accession>
<evidence type="ECO:0000313" key="1">
    <source>
        <dbReference type="EMBL" id="EGG15635.1"/>
    </source>
</evidence>
<dbReference type="KEGG" id="dfa:DFA_10477"/>